<dbReference type="HOGENOM" id="CLU_2048654_0_0_6"/>
<keyword evidence="2" id="KW-1185">Reference proteome</keyword>
<name>A0A090ALV3_9GAMM</name>
<evidence type="ECO:0000313" key="2">
    <source>
        <dbReference type="Proteomes" id="UP000031623"/>
    </source>
</evidence>
<reference evidence="1 2" key="1">
    <citation type="journal article" date="2014" name="ISME J.">
        <title>Ecophysiology of Thioploca ingrica as revealed by the complete genome sequence supplemented with proteomic evidence.</title>
        <authorList>
            <person name="Kojima H."/>
            <person name="Ogura Y."/>
            <person name="Yamamoto N."/>
            <person name="Togashi T."/>
            <person name="Mori H."/>
            <person name="Watanabe T."/>
            <person name="Nemoto F."/>
            <person name="Kurokawa K."/>
            <person name="Hayashi T."/>
            <person name="Fukui M."/>
        </authorList>
    </citation>
    <scope>NUCLEOTIDE SEQUENCE [LARGE SCALE GENOMIC DNA]</scope>
</reference>
<organism evidence="1 2">
    <name type="scientific">Thioploca ingrica</name>
    <dbReference type="NCBI Taxonomy" id="40754"/>
    <lineage>
        <taxon>Bacteria</taxon>
        <taxon>Pseudomonadati</taxon>
        <taxon>Pseudomonadota</taxon>
        <taxon>Gammaproteobacteria</taxon>
        <taxon>Thiotrichales</taxon>
        <taxon>Thiotrichaceae</taxon>
        <taxon>Thioploca</taxon>
    </lineage>
</organism>
<dbReference type="Proteomes" id="UP000031623">
    <property type="component" value="Chromosome"/>
</dbReference>
<dbReference type="KEGG" id="tig:THII_2500"/>
<accession>A0A090ALV3</accession>
<protein>
    <submittedName>
        <fullName evidence="1">Uncharacterized protein</fullName>
    </submittedName>
</protein>
<dbReference type="AlphaFoldDB" id="A0A090ALV3"/>
<gene>
    <name evidence="1" type="ORF">THII_2500</name>
</gene>
<dbReference type="EMBL" id="AP014633">
    <property type="protein sequence ID" value="BAP56797.1"/>
    <property type="molecule type" value="Genomic_DNA"/>
</dbReference>
<sequence>MFRSHCSPGWRISWAVHCHLSKENSAALSPVRVKLFNFRLSLPLLLRIKVCGSLEPTPSVTEPKSYSVGVSSNCACPAAMALACRATVDTGSSGWSLNLKVNSACFSPATVGVKTVLNRQ</sequence>
<proteinExistence type="predicted"/>
<evidence type="ECO:0000313" key="1">
    <source>
        <dbReference type="EMBL" id="BAP56797.1"/>
    </source>
</evidence>